<protein>
    <submittedName>
        <fullName evidence="7">Cytochrome P</fullName>
    </submittedName>
</protein>
<evidence type="ECO:0000256" key="1">
    <source>
        <dbReference type="ARBA" id="ARBA00022617"/>
    </source>
</evidence>
<keyword evidence="4" id="KW-0408">Iron</keyword>
<gene>
    <name evidence="7" type="ORF">TorRG33x02_195420</name>
</gene>
<keyword evidence="1" id="KW-0349">Heme</keyword>
<dbReference type="PANTHER" id="PTHR47947:SF20">
    <property type="entry name" value="CYTOCHROME P450 FAMILY PROTEIN"/>
    <property type="match status" value="1"/>
</dbReference>
<dbReference type="GO" id="GO:0005506">
    <property type="term" value="F:iron ion binding"/>
    <property type="evidence" value="ECO:0007669"/>
    <property type="project" value="InterPro"/>
</dbReference>
<dbReference type="InParanoid" id="A0A2P5EGP1"/>
<dbReference type="OrthoDB" id="2789670at2759"/>
<reference evidence="8" key="1">
    <citation type="submission" date="2016-06" db="EMBL/GenBank/DDBJ databases">
        <title>Parallel loss of symbiosis genes in relatives of nitrogen-fixing non-legume Parasponia.</title>
        <authorList>
            <person name="Van Velzen R."/>
            <person name="Holmer R."/>
            <person name="Bu F."/>
            <person name="Rutten L."/>
            <person name="Van Zeijl A."/>
            <person name="Liu W."/>
            <person name="Santuari L."/>
            <person name="Cao Q."/>
            <person name="Sharma T."/>
            <person name="Shen D."/>
            <person name="Roswanjaya Y."/>
            <person name="Wardhani T."/>
            <person name="Kalhor M.S."/>
            <person name="Jansen J."/>
            <person name="Van den Hoogen J."/>
            <person name="Gungor B."/>
            <person name="Hartog M."/>
            <person name="Hontelez J."/>
            <person name="Verver J."/>
            <person name="Yang W.-C."/>
            <person name="Schijlen E."/>
            <person name="Repin R."/>
            <person name="Schilthuizen M."/>
            <person name="Schranz E."/>
            <person name="Heidstra R."/>
            <person name="Miyata K."/>
            <person name="Fedorova E."/>
            <person name="Kohlen W."/>
            <person name="Bisseling T."/>
            <person name="Smit S."/>
            <person name="Geurts R."/>
        </authorList>
    </citation>
    <scope>NUCLEOTIDE SEQUENCE [LARGE SCALE GENOMIC DNA]</scope>
    <source>
        <strain evidence="8">cv. RG33-2</strain>
    </source>
</reference>
<dbReference type="GO" id="GO:0016705">
    <property type="term" value="F:oxidoreductase activity, acting on paired donors, with incorporation or reduction of molecular oxygen"/>
    <property type="evidence" value="ECO:0007669"/>
    <property type="project" value="InterPro"/>
</dbReference>
<dbReference type="GO" id="GO:0020037">
    <property type="term" value="F:heme binding"/>
    <property type="evidence" value="ECO:0007669"/>
    <property type="project" value="InterPro"/>
</dbReference>
<dbReference type="GO" id="GO:0004497">
    <property type="term" value="F:monooxygenase activity"/>
    <property type="evidence" value="ECO:0007669"/>
    <property type="project" value="UniProtKB-KW"/>
</dbReference>
<evidence type="ECO:0000256" key="5">
    <source>
        <dbReference type="ARBA" id="ARBA00023033"/>
    </source>
</evidence>
<evidence type="ECO:0000313" key="8">
    <source>
        <dbReference type="Proteomes" id="UP000237000"/>
    </source>
</evidence>
<dbReference type="InterPro" id="IPR036396">
    <property type="entry name" value="Cyt_P450_sf"/>
</dbReference>
<dbReference type="SUPFAM" id="SSF48264">
    <property type="entry name" value="Cytochrome P450"/>
    <property type="match status" value="1"/>
</dbReference>
<dbReference type="Gene3D" id="1.10.630.10">
    <property type="entry name" value="Cytochrome P450"/>
    <property type="match status" value="1"/>
</dbReference>
<dbReference type="STRING" id="63057.A0A2P5EGP1"/>
<dbReference type="InterPro" id="IPR050651">
    <property type="entry name" value="Plant_Cytochrome_P450_Monoox"/>
</dbReference>
<dbReference type="AlphaFoldDB" id="A0A2P5EGP1"/>
<dbReference type="Proteomes" id="UP000237000">
    <property type="component" value="Unassembled WGS sequence"/>
</dbReference>
<dbReference type="Pfam" id="PF00067">
    <property type="entry name" value="p450"/>
    <property type="match status" value="1"/>
</dbReference>
<evidence type="ECO:0000313" key="7">
    <source>
        <dbReference type="EMBL" id="PON84715.1"/>
    </source>
</evidence>
<evidence type="ECO:0000256" key="3">
    <source>
        <dbReference type="ARBA" id="ARBA00023002"/>
    </source>
</evidence>
<keyword evidence="8" id="KW-1185">Reference proteome</keyword>
<evidence type="ECO:0000256" key="6">
    <source>
        <dbReference type="SAM" id="MobiDB-lite"/>
    </source>
</evidence>
<comment type="caution">
    <text evidence="7">The sequence shown here is derived from an EMBL/GenBank/DDBJ whole genome shotgun (WGS) entry which is preliminary data.</text>
</comment>
<feature type="region of interest" description="Disordered" evidence="6">
    <location>
        <begin position="50"/>
        <end position="84"/>
    </location>
</feature>
<evidence type="ECO:0000256" key="4">
    <source>
        <dbReference type="ARBA" id="ARBA00023004"/>
    </source>
</evidence>
<evidence type="ECO:0000256" key="2">
    <source>
        <dbReference type="ARBA" id="ARBA00022723"/>
    </source>
</evidence>
<name>A0A2P5EGP1_TREOI</name>
<proteinExistence type="predicted"/>
<sequence length="192" mass="21423">MMKEMLELHGNSNVNDFLPVLRWVDFGGVEKRMMRLMNKMDKFFQDLVDGHRSGTSTTSTSTSGGSEENGSTSGGGSEENDNNMGRKTLTLIDSMLALQTTDPEFYTDETLKAVMLTMFRAGTETTSTTMEWAMSLLLNHPEALNKARAEIDANAVSTCPTFVATRIFRRLRCGRLSRSRRHNVVGQCLEHS</sequence>
<dbReference type="InterPro" id="IPR001128">
    <property type="entry name" value="Cyt_P450"/>
</dbReference>
<organism evidence="7 8">
    <name type="scientific">Trema orientale</name>
    <name type="common">Charcoal tree</name>
    <name type="synonym">Celtis orientalis</name>
    <dbReference type="NCBI Taxonomy" id="63057"/>
    <lineage>
        <taxon>Eukaryota</taxon>
        <taxon>Viridiplantae</taxon>
        <taxon>Streptophyta</taxon>
        <taxon>Embryophyta</taxon>
        <taxon>Tracheophyta</taxon>
        <taxon>Spermatophyta</taxon>
        <taxon>Magnoliopsida</taxon>
        <taxon>eudicotyledons</taxon>
        <taxon>Gunneridae</taxon>
        <taxon>Pentapetalae</taxon>
        <taxon>rosids</taxon>
        <taxon>fabids</taxon>
        <taxon>Rosales</taxon>
        <taxon>Cannabaceae</taxon>
        <taxon>Trema</taxon>
    </lineage>
</organism>
<keyword evidence="2" id="KW-0479">Metal-binding</keyword>
<keyword evidence="3" id="KW-0560">Oxidoreductase</keyword>
<keyword evidence="5" id="KW-0503">Monooxygenase</keyword>
<dbReference type="PANTHER" id="PTHR47947">
    <property type="entry name" value="CYTOCHROME P450 82C3-RELATED"/>
    <property type="match status" value="1"/>
</dbReference>
<accession>A0A2P5EGP1</accession>
<feature type="compositionally biased region" description="Low complexity" evidence="6">
    <location>
        <begin position="53"/>
        <end position="71"/>
    </location>
</feature>
<dbReference type="EMBL" id="JXTC01000158">
    <property type="protein sequence ID" value="PON84715.1"/>
    <property type="molecule type" value="Genomic_DNA"/>
</dbReference>